<feature type="region of interest" description="Disordered" evidence="1">
    <location>
        <begin position="33"/>
        <end position="55"/>
    </location>
</feature>
<evidence type="ECO:0000313" key="4">
    <source>
        <dbReference type="Proteomes" id="UP000321261"/>
    </source>
</evidence>
<name>A0A561SST5_9PSEU</name>
<evidence type="ECO:0000256" key="2">
    <source>
        <dbReference type="SAM" id="Phobius"/>
    </source>
</evidence>
<proteinExistence type="predicted"/>
<organism evidence="3 4">
    <name type="scientific">Pseudonocardia hierapolitana</name>
    <dbReference type="NCBI Taxonomy" id="1128676"/>
    <lineage>
        <taxon>Bacteria</taxon>
        <taxon>Bacillati</taxon>
        <taxon>Actinomycetota</taxon>
        <taxon>Actinomycetes</taxon>
        <taxon>Pseudonocardiales</taxon>
        <taxon>Pseudonocardiaceae</taxon>
        <taxon>Pseudonocardia</taxon>
    </lineage>
</organism>
<feature type="transmembrane region" description="Helical" evidence="2">
    <location>
        <begin position="6"/>
        <end position="24"/>
    </location>
</feature>
<dbReference type="Proteomes" id="UP000321261">
    <property type="component" value="Unassembled WGS sequence"/>
</dbReference>
<comment type="caution">
    <text evidence="3">The sequence shown here is derived from an EMBL/GenBank/DDBJ whole genome shotgun (WGS) entry which is preliminary data.</text>
</comment>
<keyword evidence="2" id="KW-0812">Transmembrane</keyword>
<gene>
    <name evidence="3" type="ORF">FHX44_113835</name>
</gene>
<sequence>MTVLEIAGFVAAALAGTGGCLFGVRAADALNRRLGRDAPSGDASPGRTDEEPGTD</sequence>
<dbReference type="EMBL" id="VIWU01000001">
    <property type="protein sequence ID" value="TWF77919.1"/>
    <property type="molecule type" value="Genomic_DNA"/>
</dbReference>
<protein>
    <submittedName>
        <fullName evidence="3">Uncharacterized protein</fullName>
    </submittedName>
</protein>
<reference evidence="3 4" key="1">
    <citation type="submission" date="2019-06" db="EMBL/GenBank/DDBJ databases">
        <title>Sequencing the genomes of 1000 actinobacteria strains.</title>
        <authorList>
            <person name="Klenk H.-P."/>
        </authorList>
    </citation>
    <scope>NUCLEOTIDE SEQUENCE [LARGE SCALE GENOMIC DNA]</scope>
    <source>
        <strain evidence="3 4">DSM 45671</strain>
    </source>
</reference>
<evidence type="ECO:0000313" key="3">
    <source>
        <dbReference type="EMBL" id="TWF77919.1"/>
    </source>
</evidence>
<keyword evidence="2" id="KW-1133">Transmembrane helix</keyword>
<keyword evidence="4" id="KW-1185">Reference proteome</keyword>
<keyword evidence="2" id="KW-0472">Membrane</keyword>
<dbReference type="AlphaFoldDB" id="A0A561SST5"/>
<accession>A0A561SST5</accession>
<evidence type="ECO:0000256" key="1">
    <source>
        <dbReference type="SAM" id="MobiDB-lite"/>
    </source>
</evidence>